<comment type="caution">
    <text evidence="3">The sequence shown here is derived from an EMBL/GenBank/DDBJ whole genome shotgun (WGS) entry which is preliminary data.</text>
</comment>
<feature type="region of interest" description="Disordered" evidence="1">
    <location>
        <begin position="98"/>
        <end position="191"/>
    </location>
</feature>
<evidence type="ECO:0000256" key="1">
    <source>
        <dbReference type="SAM" id="MobiDB-lite"/>
    </source>
</evidence>
<name>A0A8H7UNT8_9FUNG</name>
<evidence type="ECO:0000259" key="2">
    <source>
        <dbReference type="Pfam" id="PF08766"/>
    </source>
</evidence>
<dbReference type="GO" id="GO:0005634">
    <property type="term" value="C:nucleus"/>
    <property type="evidence" value="ECO:0007669"/>
    <property type="project" value="TreeGrafter"/>
</dbReference>
<dbReference type="Pfam" id="PF08766">
    <property type="entry name" value="DEK_C"/>
    <property type="match status" value="1"/>
</dbReference>
<dbReference type="InterPro" id="IPR037647">
    <property type="entry name" value="HIRIP3"/>
</dbReference>
<organism evidence="3 4">
    <name type="scientific">Umbelopsis vinacea</name>
    <dbReference type="NCBI Taxonomy" id="44442"/>
    <lineage>
        <taxon>Eukaryota</taxon>
        <taxon>Fungi</taxon>
        <taxon>Fungi incertae sedis</taxon>
        <taxon>Mucoromycota</taxon>
        <taxon>Mucoromycotina</taxon>
        <taxon>Umbelopsidomycetes</taxon>
        <taxon>Umbelopsidales</taxon>
        <taxon>Umbelopsidaceae</taxon>
        <taxon>Umbelopsis</taxon>
    </lineage>
</organism>
<dbReference type="EMBL" id="JAEPRA010000002">
    <property type="protein sequence ID" value="KAG2188557.1"/>
    <property type="molecule type" value="Genomic_DNA"/>
</dbReference>
<dbReference type="InterPro" id="IPR014876">
    <property type="entry name" value="DEK_C"/>
</dbReference>
<dbReference type="PANTHER" id="PTHR15410">
    <property type="entry name" value="HIRA-INTERACTING PROTEIN 3"/>
    <property type="match status" value="1"/>
</dbReference>
<dbReference type="PANTHER" id="PTHR15410:SF2">
    <property type="entry name" value="HIRA-INTERACTING PROTEIN 3"/>
    <property type="match status" value="1"/>
</dbReference>
<dbReference type="Proteomes" id="UP000612746">
    <property type="component" value="Unassembled WGS sequence"/>
</dbReference>
<evidence type="ECO:0000313" key="4">
    <source>
        <dbReference type="Proteomes" id="UP000612746"/>
    </source>
</evidence>
<accession>A0A8H7UNT8</accession>
<feature type="domain" description="DEK-C" evidence="2">
    <location>
        <begin position="17"/>
        <end position="45"/>
    </location>
</feature>
<sequence>MPQKELTSILKQKKTLDEIVSILRSGDLSTMTPKTVKRQLEKKLSLEEKILDQSPWKEKMKELINTAQVCSFTINGVYLVGIIAETYNLQDIYEQEPVASKSTKKEKAKQPASETTSNASNDDEKAGTKRKAKGKKSSEIVHSDSELESNGTDNDSIDEDAPPSKKSKSKKTAAKKTAKSTDTESKSEETIKRLKSYINKCGVRKIWSKELAGCETANSQIARLQSILRDLGVEGRPTVEKCEKIRSERELKAEIDSLSRDNILALEKRATRSVVPPVDAVEDTTEEVEEAKKNDLDLTFLGDQSSDSD</sequence>
<feature type="region of interest" description="Disordered" evidence="1">
    <location>
        <begin position="280"/>
        <end position="309"/>
    </location>
</feature>
<dbReference type="OrthoDB" id="552755at2759"/>
<feature type="compositionally biased region" description="Basic and acidic residues" evidence="1">
    <location>
        <begin position="136"/>
        <end position="145"/>
    </location>
</feature>
<evidence type="ECO:0000313" key="3">
    <source>
        <dbReference type="EMBL" id="KAG2188557.1"/>
    </source>
</evidence>
<reference evidence="3" key="1">
    <citation type="submission" date="2020-12" db="EMBL/GenBank/DDBJ databases">
        <title>Metabolic potential, ecology and presence of endohyphal bacteria is reflected in genomic diversity of Mucoromycotina.</title>
        <authorList>
            <person name="Muszewska A."/>
            <person name="Okrasinska A."/>
            <person name="Steczkiewicz K."/>
            <person name="Drgas O."/>
            <person name="Orlowska M."/>
            <person name="Perlinska-Lenart U."/>
            <person name="Aleksandrzak-Piekarczyk T."/>
            <person name="Szatraj K."/>
            <person name="Zielenkiewicz U."/>
            <person name="Pilsyk S."/>
            <person name="Malc E."/>
            <person name="Mieczkowski P."/>
            <person name="Kruszewska J.S."/>
            <person name="Biernat P."/>
            <person name="Pawlowska J."/>
        </authorList>
    </citation>
    <scope>NUCLEOTIDE SEQUENCE</scope>
    <source>
        <strain evidence="3">WA0000051536</strain>
    </source>
</reference>
<feature type="compositionally biased region" description="Basic and acidic residues" evidence="1">
    <location>
        <begin position="179"/>
        <end position="191"/>
    </location>
</feature>
<keyword evidence="4" id="KW-1185">Reference proteome</keyword>
<proteinExistence type="predicted"/>
<feature type="compositionally biased region" description="Acidic residues" evidence="1">
    <location>
        <begin position="280"/>
        <end position="289"/>
    </location>
</feature>
<protein>
    <recommendedName>
        <fullName evidence="2">DEK-C domain-containing protein</fullName>
    </recommendedName>
</protein>
<feature type="compositionally biased region" description="Basic residues" evidence="1">
    <location>
        <begin position="165"/>
        <end position="178"/>
    </location>
</feature>
<dbReference type="AlphaFoldDB" id="A0A8H7UNT8"/>
<gene>
    <name evidence="3" type="ORF">INT44_001311</name>
</gene>